<dbReference type="Pfam" id="PF01734">
    <property type="entry name" value="Patatin"/>
    <property type="match status" value="1"/>
</dbReference>
<feature type="short sequence motif" description="GXGXXG" evidence="4">
    <location>
        <begin position="16"/>
        <end position="21"/>
    </location>
</feature>
<feature type="active site" description="Nucleophile" evidence="4">
    <location>
        <position position="46"/>
    </location>
</feature>
<name>A0A4U1JPN7_RHOCA</name>
<protein>
    <submittedName>
        <fullName evidence="6">Patatin-like phospholipase family protein</fullName>
    </submittedName>
</protein>
<keyword evidence="3 4" id="KW-0443">Lipid metabolism</keyword>
<dbReference type="SUPFAM" id="SSF52151">
    <property type="entry name" value="FabD/lysophospholipase-like"/>
    <property type="match status" value="1"/>
</dbReference>
<dbReference type="Proteomes" id="UP000310597">
    <property type="component" value="Unassembled WGS sequence"/>
</dbReference>
<feature type="short sequence motif" description="DGA/G" evidence="4">
    <location>
        <begin position="198"/>
        <end position="200"/>
    </location>
</feature>
<reference evidence="6 7" key="1">
    <citation type="submission" date="2019-04" db="EMBL/GenBank/DDBJ databases">
        <title>Draft Whole-Genome sequence of the purple photosynthetic bacterium Rhodobacter capsulatus SP108 with an indigenous class A beta-lactamase.</title>
        <authorList>
            <person name="Robertson S."/>
            <person name="Meyer T.E."/>
            <person name="Kyndt J.A."/>
        </authorList>
    </citation>
    <scope>NUCLEOTIDE SEQUENCE [LARGE SCALE GENOMIC DNA]</scope>
    <source>
        <strain evidence="6 7">SP108</strain>
    </source>
</reference>
<accession>A0A4U1JPN7</accession>
<dbReference type="InterPro" id="IPR002641">
    <property type="entry name" value="PNPLA_dom"/>
</dbReference>
<organism evidence="6 7">
    <name type="scientific">Rhodobacter capsulatus</name>
    <name type="common">Rhodopseudomonas capsulata</name>
    <dbReference type="NCBI Taxonomy" id="1061"/>
    <lineage>
        <taxon>Bacteria</taxon>
        <taxon>Pseudomonadati</taxon>
        <taxon>Pseudomonadota</taxon>
        <taxon>Alphaproteobacteria</taxon>
        <taxon>Rhodobacterales</taxon>
        <taxon>Rhodobacter group</taxon>
        <taxon>Rhodobacter</taxon>
    </lineage>
</organism>
<evidence type="ECO:0000256" key="1">
    <source>
        <dbReference type="ARBA" id="ARBA00022801"/>
    </source>
</evidence>
<dbReference type="InterPro" id="IPR050301">
    <property type="entry name" value="NTE"/>
</dbReference>
<dbReference type="PROSITE" id="PS51635">
    <property type="entry name" value="PNPLA"/>
    <property type="match status" value="1"/>
</dbReference>
<dbReference type="Gene3D" id="3.40.1090.10">
    <property type="entry name" value="Cytosolic phospholipase A2 catalytic domain"/>
    <property type="match status" value="2"/>
</dbReference>
<dbReference type="AlphaFoldDB" id="A0A4U1JPN7"/>
<gene>
    <name evidence="6" type="ORF">FBT96_11815</name>
</gene>
<evidence type="ECO:0000256" key="3">
    <source>
        <dbReference type="ARBA" id="ARBA00023098"/>
    </source>
</evidence>
<evidence type="ECO:0000256" key="4">
    <source>
        <dbReference type="PROSITE-ProRule" id="PRU01161"/>
    </source>
</evidence>
<feature type="domain" description="PNPLA" evidence="5">
    <location>
        <begin position="12"/>
        <end position="211"/>
    </location>
</feature>
<evidence type="ECO:0000259" key="5">
    <source>
        <dbReference type="PROSITE" id="PS51635"/>
    </source>
</evidence>
<comment type="caution">
    <text evidence="6">The sequence shown here is derived from an EMBL/GenBank/DDBJ whole genome shotgun (WGS) entry which is preliminary data.</text>
</comment>
<dbReference type="EMBL" id="SWJZ01000046">
    <property type="protein sequence ID" value="TKD18001.1"/>
    <property type="molecule type" value="Genomic_DNA"/>
</dbReference>
<dbReference type="GO" id="GO:0016042">
    <property type="term" value="P:lipid catabolic process"/>
    <property type="evidence" value="ECO:0007669"/>
    <property type="project" value="UniProtKB-UniRule"/>
</dbReference>
<evidence type="ECO:0000256" key="2">
    <source>
        <dbReference type="ARBA" id="ARBA00022963"/>
    </source>
</evidence>
<dbReference type="OrthoDB" id="9807112at2"/>
<dbReference type="PANTHER" id="PTHR14226:SF78">
    <property type="entry name" value="SLR0060 PROTEIN"/>
    <property type="match status" value="1"/>
</dbReference>
<dbReference type="InterPro" id="IPR016035">
    <property type="entry name" value="Acyl_Trfase/lysoPLipase"/>
</dbReference>
<feature type="active site" description="Proton acceptor" evidence="4">
    <location>
        <position position="198"/>
    </location>
</feature>
<evidence type="ECO:0000313" key="7">
    <source>
        <dbReference type="Proteomes" id="UP000310597"/>
    </source>
</evidence>
<feature type="short sequence motif" description="GXSXG" evidence="4">
    <location>
        <begin position="44"/>
        <end position="48"/>
    </location>
</feature>
<dbReference type="PANTHER" id="PTHR14226">
    <property type="entry name" value="NEUROPATHY TARGET ESTERASE/SWISS CHEESE D.MELANOGASTER"/>
    <property type="match status" value="1"/>
</dbReference>
<sequence>MGNVNTCKKINLALQGGGSHGALTWGVLDRLLEDDRLEIAEISGTSAGAMNAVVLADGFERGGREGARAALEGFWRAISQAALASPLQRSPLDRMLGRFSLDASPGYLFFESLSRVMSPYQLNPLNLNPLRDLVDRQVDFGNVNRCKAISVHVTSTHVRSGRSRIFSRGDVTLDAVMASACLPQIYPAVVIDGEPYWDGGYSANPALMPLVVSPASPDIVIVQINPIVRHDTPTSAREIINRVNEISFNTALIKELRAIALMQEIVRAKGIDLGAAGQTHIHLIHTDAEVQDLAASSKMNAEWSYLKLLFERGRSWADTWLAAHFDKIGKESSFDLAAFFDDPQTTASRGF</sequence>
<dbReference type="GO" id="GO:0016787">
    <property type="term" value="F:hydrolase activity"/>
    <property type="evidence" value="ECO:0007669"/>
    <property type="project" value="UniProtKB-UniRule"/>
</dbReference>
<keyword evidence="2 4" id="KW-0442">Lipid degradation</keyword>
<dbReference type="RefSeq" id="WP_136906886.1">
    <property type="nucleotide sequence ID" value="NZ_SWJZ01000046.1"/>
</dbReference>
<keyword evidence="1 4" id="KW-0378">Hydrolase</keyword>
<proteinExistence type="predicted"/>
<evidence type="ECO:0000313" key="6">
    <source>
        <dbReference type="EMBL" id="TKD18001.1"/>
    </source>
</evidence>